<dbReference type="RefSeq" id="WP_169160225.1">
    <property type="nucleotide sequence ID" value="NZ_JABBFW010000005.1"/>
</dbReference>
<gene>
    <name evidence="1" type="ORF">HHL10_10120</name>
</gene>
<dbReference type="EMBL" id="JABBFW010000005">
    <property type="protein sequence ID" value="NML15336.1"/>
    <property type="molecule type" value="Genomic_DNA"/>
</dbReference>
<dbReference type="Proteomes" id="UP000574067">
    <property type="component" value="Unassembled WGS sequence"/>
</dbReference>
<reference evidence="1 2" key="1">
    <citation type="submission" date="2020-04" db="EMBL/GenBank/DDBJ databases">
        <title>Azohydromonas sp. isolated from soil.</title>
        <authorList>
            <person name="Dahal R.H."/>
        </authorList>
    </citation>
    <scope>NUCLEOTIDE SEQUENCE [LARGE SCALE GENOMIC DNA]</scope>
    <source>
        <strain evidence="1 2">G-1-1-14</strain>
    </source>
</reference>
<accession>A0A848F947</accession>
<evidence type="ECO:0000313" key="2">
    <source>
        <dbReference type="Proteomes" id="UP000574067"/>
    </source>
</evidence>
<protein>
    <submittedName>
        <fullName evidence="1">STAS domain-containing protein</fullName>
    </submittedName>
</protein>
<organism evidence="1 2">
    <name type="scientific">Azohydromonas caseinilytica</name>
    <dbReference type="NCBI Taxonomy" id="2728836"/>
    <lineage>
        <taxon>Bacteria</taxon>
        <taxon>Pseudomonadati</taxon>
        <taxon>Pseudomonadota</taxon>
        <taxon>Betaproteobacteria</taxon>
        <taxon>Burkholderiales</taxon>
        <taxon>Sphaerotilaceae</taxon>
        <taxon>Azohydromonas</taxon>
    </lineage>
</organism>
<comment type="caution">
    <text evidence="1">The sequence shown here is derived from an EMBL/GenBank/DDBJ whole genome shotgun (WGS) entry which is preliminary data.</text>
</comment>
<name>A0A848F947_9BURK</name>
<proteinExistence type="predicted"/>
<evidence type="ECO:0000313" key="1">
    <source>
        <dbReference type="EMBL" id="NML15336.1"/>
    </source>
</evidence>
<sequence>MAEPKDGTSFLRKVVRLVAPTGAEGGSPTDDSTLMGLERSELKAMIERKRRNDFVRKREFDMLRKLRREGMASAAALEVLHLDTEPRADTPGAQPAENGVKAKIDAIEQQMVGDATPASRALARSAARSYTTYAPAPGTGSKGGSEVMQDPLLDEAVIAFANGEFVRCEQLLAELTGPGGLRANHAETWLVRLDLYRATGAQAAFETLAAEFAQRFHRSPPQWFSLPQRLTQLPPPAGAAPRPGQDWACPAVLDAAAVQRLQDFVREVPQPWVLDWSGLQHVHADAPASLAPLLQAWAGQPLHMHWLGSDMLLQRLREATPAGVRDTDPALWLLRLQALRLLHRAQAFDEAAIDYCITYEISPPPWEPPSCRVRLTREGLAAPSSTLGSSTTATLVSDFESSLHDSSTVEVELAGQLVGDIGPTLRRLQQQLGNAVRVDVRCARLVRVDFNAAGALLKWVQARRQENRSLGFSDTHRLVALLLGAMGINEHARVRVHNT</sequence>
<dbReference type="AlphaFoldDB" id="A0A848F947"/>
<keyword evidence="2" id="KW-1185">Reference proteome</keyword>